<proteinExistence type="predicted"/>
<feature type="transmembrane region" description="Helical" evidence="2">
    <location>
        <begin position="208"/>
        <end position="224"/>
    </location>
</feature>
<dbReference type="InterPro" id="IPR019286">
    <property type="entry name" value="DUF2339_TM"/>
</dbReference>
<evidence type="ECO:0000256" key="1">
    <source>
        <dbReference type="SAM" id="Coils"/>
    </source>
</evidence>
<feature type="transmembrane region" description="Helical" evidence="2">
    <location>
        <begin position="294"/>
        <end position="318"/>
    </location>
</feature>
<keyword evidence="2" id="KW-0812">Transmembrane</keyword>
<feature type="coiled-coil region" evidence="1">
    <location>
        <begin position="7"/>
        <end position="41"/>
    </location>
</feature>
<feature type="transmembrane region" description="Helical" evidence="2">
    <location>
        <begin position="69"/>
        <end position="90"/>
    </location>
</feature>
<feature type="transmembrane region" description="Helical" evidence="2">
    <location>
        <begin position="416"/>
        <end position="433"/>
    </location>
</feature>
<feature type="transmembrane region" description="Helical" evidence="2">
    <location>
        <begin position="362"/>
        <end position="380"/>
    </location>
</feature>
<keyword evidence="4" id="KW-1185">Reference proteome</keyword>
<organism evidence="3 4">
    <name type="scientific">Terrimonas ginsenosidimutans</name>
    <dbReference type="NCBI Taxonomy" id="2908004"/>
    <lineage>
        <taxon>Bacteria</taxon>
        <taxon>Pseudomonadati</taxon>
        <taxon>Bacteroidota</taxon>
        <taxon>Chitinophagia</taxon>
        <taxon>Chitinophagales</taxon>
        <taxon>Chitinophagaceae</taxon>
        <taxon>Terrimonas</taxon>
    </lineage>
</organism>
<comment type="caution">
    <text evidence="3">The sequence shown here is derived from an EMBL/GenBank/DDBJ whole genome shotgun (WGS) entry which is preliminary data.</text>
</comment>
<keyword evidence="1" id="KW-0175">Coiled coil</keyword>
<evidence type="ECO:0000313" key="4">
    <source>
        <dbReference type="Proteomes" id="UP001165367"/>
    </source>
</evidence>
<evidence type="ECO:0000313" key="3">
    <source>
        <dbReference type="EMBL" id="MCG2617119.1"/>
    </source>
</evidence>
<reference evidence="3" key="1">
    <citation type="submission" date="2022-01" db="EMBL/GenBank/DDBJ databases">
        <authorList>
            <person name="Jo J.-H."/>
            <person name="Im W.-T."/>
        </authorList>
    </citation>
    <scope>NUCLEOTIDE SEQUENCE</scope>
    <source>
        <strain evidence="3">NA20</strain>
    </source>
</reference>
<name>A0ABS9KXQ7_9BACT</name>
<evidence type="ECO:0000256" key="2">
    <source>
        <dbReference type="SAM" id="Phobius"/>
    </source>
</evidence>
<feature type="transmembrane region" description="Helical" evidence="2">
    <location>
        <begin position="261"/>
        <end position="282"/>
    </location>
</feature>
<feature type="transmembrane region" description="Helical" evidence="2">
    <location>
        <begin position="151"/>
        <end position="176"/>
    </location>
</feature>
<feature type="transmembrane region" description="Helical" evidence="2">
    <location>
        <begin position="183"/>
        <end position="202"/>
    </location>
</feature>
<accession>A0ABS9KXQ7</accession>
<feature type="transmembrane region" description="Helical" evidence="2">
    <location>
        <begin position="231"/>
        <end position="249"/>
    </location>
</feature>
<dbReference type="EMBL" id="JAKLTR010000018">
    <property type="protein sequence ID" value="MCG2617119.1"/>
    <property type="molecule type" value="Genomic_DNA"/>
</dbReference>
<gene>
    <name evidence="3" type="ORF">LZZ85_22680</name>
</gene>
<dbReference type="PANTHER" id="PTHR38434">
    <property type="entry name" value="BLL2549 PROTEIN"/>
    <property type="match status" value="1"/>
</dbReference>
<feature type="transmembrane region" description="Helical" evidence="2">
    <location>
        <begin position="386"/>
        <end position="404"/>
    </location>
</feature>
<feature type="transmembrane region" description="Helical" evidence="2">
    <location>
        <begin position="338"/>
        <end position="355"/>
    </location>
</feature>
<keyword evidence="2" id="KW-1133">Transmembrane helix</keyword>
<sequence length="448" mass="50758">MNAEERIHDLERQLHQLSSDLQHSQQQLRDLQQQLRLLKEQHGVPVLIQAEEAAPHAEQRKPQGIEHFIGLKLIHLVGIIVLVIGLSIGVKYAIDGQLISEMMRIVLAYSAGIVLFLLSVRLRKAYTFFSAILFSGSMASIYFTTYACFTYYHFISGGLAFAIMALLTVYTILTAIKYDRKEIAVIGMVGAYGIPFLISSNSDRFEQLFSYMLLINIGVVYLSFRRSWKLVGQLAMIITWTLVIGWAFMRSDQSQDQWIGLLFVIVFYLLFCINAMSFLIIRKQPLSFMESQQLLVNHVALFLASLCLFDVVWASGMVTVWTAGSALIVTALLPKEKFLQRGLVIVGLMILLLWISLRWDGLFVTLLWVLVSVLLFAWGIAGRQSWVRLTAVTLIGLTLLKLLVIDSGRFTPLQKIICYIAIGVLLLLFSFYYQRLGLAVGREKEKQS</sequence>
<dbReference type="Proteomes" id="UP001165367">
    <property type="component" value="Unassembled WGS sequence"/>
</dbReference>
<dbReference type="Pfam" id="PF10101">
    <property type="entry name" value="DUF2339"/>
    <property type="match status" value="1"/>
</dbReference>
<feature type="transmembrane region" description="Helical" evidence="2">
    <location>
        <begin position="125"/>
        <end position="145"/>
    </location>
</feature>
<feature type="transmembrane region" description="Helical" evidence="2">
    <location>
        <begin position="102"/>
        <end position="118"/>
    </location>
</feature>
<dbReference type="RefSeq" id="WP_237875656.1">
    <property type="nucleotide sequence ID" value="NZ_JAKLTR010000018.1"/>
</dbReference>
<protein>
    <submittedName>
        <fullName evidence="3">DUF2339 domain-containing protein</fullName>
    </submittedName>
</protein>
<keyword evidence="2" id="KW-0472">Membrane</keyword>
<dbReference type="PANTHER" id="PTHR38434:SF1">
    <property type="entry name" value="BLL2549 PROTEIN"/>
    <property type="match status" value="1"/>
</dbReference>